<sequence>MLRWPDGITLNAYEALLSGGVVTRALLISIGVTVVGTLVSLAATAGLAHWLARPGATGSRPVLMLLLGAVLFSPGIIPTYLVVEEFGLLDSYASLTDYEEQLQQTGGTR</sequence>
<evidence type="ECO:0000256" key="1">
    <source>
        <dbReference type="ARBA" id="ARBA00004651"/>
    </source>
</evidence>
<dbReference type="PANTHER" id="PTHR43744">
    <property type="entry name" value="ABC TRANSPORTER PERMEASE PROTEIN MG189-RELATED-RELATED"/>
    <property type="match status" value="1"/>
</dbReference>
<feature type="transmembrane region" description="Helical" evidence="7">
    <location>
        <begin position="62"/>
        <end position="83"/>
    </location>
</feature>
<keyword evidence="2" id="KW-0813">Transport</keyword>
<evidence type="ECO:0000256" key="5">
    <source>
        <dbReference type="ARBA" id="ARBA00022989"/>
    </source>
</evidence>
<evidence type="ECO:0000256" key="4">
    <source>
        <dbReference type="ARBA" id="ARBA00022692"/>
    </source>
</evidence>
<evidence type="ECO:0000256" key="6">
    <source>
        <dbReference type="ARBA" id="ARBA00023136"/>
    </source>
</evidence>
<evidence type="ECO:0000256" key="2">
    <source>
        <dbReference type="ARBA" id="ARBA00022448"/>
    </source>
</evidence>
<gene>
    <name evidence="8" type="ORF">RM590_13835</name>
</gene>
<dbReference type="PANTHER" id="PTHR43744:SF9">
    <property type="entry name" value="POLYGALACTURONAN_RHAMNOGALACTURONAN TRANSPORT SYSTEM PERMEASE PROTEIN YTCP"/>
    <property type="match status" value="1"/>
</dbReference>
<keyword evidence="5 7" id="KW-1133">Transmembrane helix</keyword>
<comment type="subcellular location">
    <subcellularLocation>
        <location evidence="1">Cell membrane</location>
        <topology evidence="1">Multi-pass membrane protein</topology>
    </subcellularLocation>
</comment>
<evidence type="ECO:0000313" key="9">
    <source>
        <dbReference type="Proteomes" id="UP001183246"/>
    </source>
</evidence>
<keyword evidence="6 7" id="KW-0472">Membrane</keyword>
<evidence type="ECO:0000256" key="7">
    <source>
        <dbReference type="SAM" id="Phobius"/>
    </source>
</evidence>
<keyword evidence="9" id="KW-1185">Reference proteome</keyword>
<proteinExistence type="predicted"/>
<dbReference type="EMBL" id="JAVREL010000006">
    <property type="protein sequence ID" value="MDT0343683.1"/>
    <property type="molecule type" value="Genomic_DNA"/>
</dbReference>
<evidence type="ECO:0000256" key="3">
    <source>
        <dbReference type="ARBA" id="ARBA00022475"/>
    </source>
</evidence>
<keyword evidence="3" id="KW-1003">Cell membrane</keyword>
<name>A0ABU2MPY5_9ACTN</name>
<protein>
    <submittedName>
        <fullName evidence="8">Uncharacterized protein</fullName>
    </submittedName>
</protein>
<comment type="caution">
    <text evidence="8">The sequence shown here is derived from an EMBL/GenBank/DDBJ whole genome shotgun (WGS) entry which is preliminary data.</text>
</comment>
<dbReference type="SUPFAM" id="SSF161098">
    <property type="entry name" value="MetI-like"/>
    <property type="match status" value="1"/>
</dbReference>
<reference evidence="9" key="1">
    <citation type="submission" date="2023-07" db="EMBL/GenBank/DDBJ databases">
        <title>30 novel species of actinomycetes from the DSMZ collection.</title>
        <authorList>
            <person name="Nouioui I."/>
        </authorList>
    </citation>
    <scope>NUCLEOTIDE SEQUENCE [LARGE SCALE GENOMIC DNA]</scope>
    <source>
        <strain evidence="9">DSM 44938</strain>
    </source>
</reference>
<organism evidence="8 9">
    <name type="scientific">Streptomyces litchfieldiae</name>
    <dbReference type="NCBI Taxonomy" id="3075543"/>
    <lineage>
        <taxon>Bacteria</taxon>
        <taxon>Bacillati</taxon>
        <taxon>Actinomycetota</taxon>
        <taxon>Actinomycetes</taxon>
        <taxon>Kitasatosporales</taxon>
        <taxon>Streptomycetaceae</taxon>
        <taxon>Streptomyces</taxon>
    </lineage>
</organism>
<dbReference type="InterPro" id="IPR035906">
    <property type="entry name" value="MetI-like_sf"/>
</dbReference>
<feature type="transmembrane region" description="Helical" evidence="7">
    <location>
        <begin position="26"/>
        <end position="50"/>
    </location>
</feature>
<keyword evidence="4 7" id="KW-0812">Transmembrane</keyword>
<accession>A0ABU2MPY5</accession>
<dbReference type="Proteomes" id="UP001183246">
    <property type="component" value="Unassembled WGS sequence"/>
</dbReference>
<dbReference type="Gene3D" id="1.10.3720.10">
    <property type="entry name" value="MetI-like"/>
    <property type="match status" value="1"/>
</dbReference>
<dbReference type="RefSeq" id="WP_311704817.1">
    <property type="nucleotide sequence ID" value="NZ_JAVREL010000006.1"/>
</dbReference>
<evidence type="ECO:0000313" key="8">
    <source>
        <dbReference type="EMBL" id="MDT0343683.1"/>
    </source>
</evidence>